<dbReference type="AlphaFoldDB" id="F3KKQ9"/>
<evidence type="ECO:0000256" key="1">
    <source>
        <dbReference type="SAM" id="Phobius"/>
    </source>
</evidence>
<reference evidence="2" key="1">
    <citation type="journal article" date="2011" name="PLoS ONE">
        <title>Genome of a low-salinity ammonia-oxidizing archaeon determined by single-cell and metagenomic analysis.</title>
        <authorList>
            <person name="Blainey P.C."/>
            <person name="Mosier A.C."/>
            <person name="Potanina A."/>
            <person name="Francis C.A."/>
            <person name="Quake S.R."/>
        </authorList>
    </citation>
    <scope>NUCLEOTIDE SEQUENCE [LARGE SCALE GENOMIC DNA]</scope>
    <source>
        <strain evidence="2">SFB1</strain>
    </source>
</reference>
<dbReference type="EMBL" id="AEGP01000040">
    <property type="protein sequence ID" value="EGG42068.1"/>
    <property type="molecule type" value="Genomic_DNA"/>
</dbReference>
<keyword evidence="1" id="KW-0812">Transmembrane</keyword>
<organism evidence="2">
    <name type="scientific">Candidatus Nitrosarchaeum limnium SFB1</name>
    <dbReference type="NCBI Taxonomy" id="886738"/>
    <lineage>
        <taxon>Archaea</taxon>
        <taxon>Nitrososphaerota</taxon>
        <taxon>Nitrososphaeria</taxon>
        <taxon>Nitrosopumilales</taxon>
        <taxon>Nitrosopumilaceae</taxon>
        <taxon>Nitrosarchaeum</taxon>
    </lineage>
</organism>
<gene>
    <name evidence="2" type="ORF">Nlim_1083</name>
</gene>
<feature type="transmembrane region" description="Helical" evidence="1">
    <location>
        <begin position="107"/>
        <end position="129"/>
    </location>
</feature>
<dbReference type="HOGENOM" id="CLU_1860620_0_0_2"/>
<proteinExistence type="predicted"/>
<keyword evidence="1" id="KW-1133">Transmembrane helix</keyword>
<name>F3KKQ9_9ARCH</name>
<comment type="caution">
    <text evidence="2">The sequence shown here is derived from an EMBL/GenBank/DDBJ whole genome shotgun (WGS) entry which is preliminary data.</text>
</comment>
<evidence type="ECO:0000313" key="2">
    <source>
        <dbReference type="EMBL" id="EGG42068.1"/>
    </source>
</evidence>
<dbReference type="Proteomes" id="UP000004348">
    <property type="component" value="Chromosome"/>
</dbReference>
<accession>F3KKQ9</accession>
<sequence>MIKKLGIILPAIVFVLFPLGNASATTCTIDEPFCCDPLSKIPCTAVLINTIPGFEKIHGVCDPRINPSCPVCPQCIEQLRTIDLVTSLGYRVVQLEHKLDSMVLNQYVILASVFAGIATIAGMVITDGIRTRQRLPK</sequence>
<protein>
    <submittedName>
        <fullName evidence="2">Uncharacterized protein</fullName>
    </submittedName>
</protein>
<keyword evidence="1" id="KW-0472">Membrane</keyword>